<evidence type="ECO:0000313" key="3">
    <source>
        <dbReference type="Proteomes" id="UP000184388"/>
    </source>
</evidence>
<feature type="compositionally biased region" description="Low complexity" evidence="1">
    <location>
        <begin position="175"/>
        <end position="185"/>
    </location>
</feature>
<proteinExistence type="predicted"/>
<dbReference type="RefSeq" id="WP_073449827.1">
    <property type="nucleotide sequence ID" value="NZ_FRBK01000034.1"/>
</dbReference>
<gene>
    <name evidence="2" type="ORF">SAMN05216268_13423</name>
</gene>
<organism evidence="2 3">
    <name type="scientific">Streptomyces yunnanensis</name>
    <dbReference type="NCBI Taxonomy" id="156453"/>
    <lineage>
        <taxon>Bacteria</taxon>
        <taxon>Bacillati</taxon>
        <taxon>Actinomycetota</taxon>
        <taxon>Actinomycetes</taxon>
        <taxon>Kitasatosporales</taxon>
        <taxon>Streptomycetaceae</taxon>
        <taxon>Streptomyces</taxon>
    </lineage>
</organism>
<evidence type="ECO:0000256" key="1">
    <source>
        <dbReference type="SAM" id="MobiDB-lite"/>
    </source>
</evidence>
<dbReference type="AlphaFoldDB" id="A0A9X8N938"/>
<protein>
    <submittedName>
        <fullName evidence="2">Uncharacterized protein</fullName>
    </submittedName>
</protein>
<reference evidence="3" key="1">
    <citation type="submission" date="2016-11" db="EMBL/GenBank/DDBJ databases">
        <authorList>
            <person name="Jaros S."/>
            <person name="Januszkiewicz K."/>
            <person name="Wedrychowicz H."/>
        </authorList>
    </citation>
    <scope>NUCLEOTIDE SEQUENCE [LARGE SCALE GENOMIC DNA]</scope>
    <source>
        <strain evidence="3">CGMCC 4.3555</strain>
    </source>
</reference>
<feature type="compositionally biased region" description="Low complexity" evidence="1">
    <location>
        <begin position="152"/>
        <end position="164"/>
    </location>
</feature>
<evidence type="ECO:0000313" key="2">
    <source>
        <dbReference type="EMBL" id="SHN31491.1"/>
    </source>
</evidence>
<name>A0A9X8N938_9ACTN</name>
<dbReference type="EMBL" id="FRBK01000034">
    <property type="protein sequence ID" value="SHN31491.1"/>
    <property type="molecule type" value="Genomic_DNA"/>
</dbReference>
<dbReference type="Proteomes" id="UP000184388">
    <property type="component" value="Unassembled WGS sequence"/>
</dbReference>
<comment type="caution">
    <text evidence="2">The sequence shown here is derived from an EMBL/GenBank/DDBJ whole genome shotgun (WGS) entry which is preliminary data.</text>
</comment>
<feature type="compositionally biased region" description="Pro residues" evidence="1">
    <location>
        <begin position="139"/>
        <end position="151"/>
    </location>
</feature>
<accession>A0A9X8N938</accession>
<sequence>MPAAINAARSALHPDGQWTSALTQGDPTEPNIADSAAGACWLDFEHAGRNVLAGEIANLLWYLLALGGWLVPTYQPDVYTRTLPLHLPAATPTVEHAELSVRHRRLDLHYTWPTGPGRHTALTRLLARITSDLGDAAGLPPPTDNSPPLAPSSPSASSASSHPTGSPPPTCCCSWPSSPRPNTSRTTHRSRTPTR</sequence>
<feature type="region of interest" description="Disordered" evidence="1">
    <location>
        <begin position="133"/>
        <end position="195"/>
    </location>
</feature>
<feature type="compositionally biased region" description="Basic residues" evidence="1">
    <location>
        <begin position="186"/>
        <end position="195"/>
    </location>
</feature>